<sequence length="93" mass="10771">MRYITFCVGIKRRKLDEYRPEIFVDYYADCSGRDCRRWINGRSALISSLLRVGVSSILSLSKTQKAYLLRTQTYAARFFATNSQLTSAQKCSR</sequence>
<dbReference type="Proteomes" id="UP000002695">
    <property type="component" value="Chromosome"/>
</dbReference>
<dbReference type="AlphaFoldDB" id="A0A0F6B122"/>
<keyword evidence="2" id="KW-1185">Reference proteome</keyword>
<protein>
    <submittedName>
        <fullName evidence="1">Uncharacterized protein</fullName>
    </submittedName>
</protein>
<proteinExistence type="predicted"/>
<organism evidence="1 2">
    <name type="scientific">Salmonella typhimurium (strain 14028s / SGSC 2262)</name>
    <dbReference type="NCBI Taxonomy" id="588858"/>
    <lineage>
        <taxon>Bacteria</taxon>
        <taxon>Pseudomonadati</taxon>
        <taxon>Pseudomonadota</taxon>
        <taxon>Gammaproteobacteria</taxon>
        <taxon>Enterobacterales</taxon>
        <taxon>Enterobacteriaceae</taxon>
        <taxon>Salmonella</taxon>
    </lineage>
</organism>
<dbReference type="HOGENOM" id="CLU_2397885_0_0_6"/>
<dbReference type="KEGG" id="seo:STM14_1728"/>
<gene>
    <name evidence="1" type="ordered locus">STM14_1728</name>
</gene>
<reference evidence="1 2" key="1">
    <citation type="journal article" date="2010" name="J. Bacteriol.">
        <title>Short-term signatures of evolutionary change in the Salmonella enterica serovar typhimurium 14028 genome.</title>
        <authorList>
            <person name="Jarvik T."/>
            <person name="Smillie C."/>
            <person name="Groisman E.A."/>
            <person name="Ochman H."/>
        </authorList>
    </citation>
    <scope>NUCLEOTIDE SEQUENCE [LARGE SCALE GENOMIC DNA]</scope>
    <source>
        <strain evidence="2">14028s / SGSC 2262</strain>
    </source>
</reference>
<accession>A0A0F6B122</accession>
<name>A0A0F6B122_SALT1</name>
<evidence type="ECO:0000313" key="1">
    <source>
        <dbReference type="EMBL" id="ACY88204.1"/>
    </source>
</evidence>
<dbReference type="EMBL" id="CP001363">
    <property type="protein sequence ID" value="ACY88204.1"/>
    <property type="molecule type" value="Genomic_DNA"/>
</dbReference>
<evidence type="ECO:0000313" key="2">
    <source>
        <dbReference type="Proteomes" id="UP000002695"/>
    </source>
</evidence>